<dbReference type="PANTHER" id="PTHR33946:SF4">
    <property type="entry name" value="COAGULATION FACTOR XI"/>
    <property type="match status" value="1"/>
</dbReference>
<protein>
    <recommendedName>
        <fullName evidence="4">Apple domain-containing protein</fullName>
    </recommendedName>
</protein>
<dbReference type="InterPro" id="IPR003609">
    <property type="entry name" value="Pan_app"/>
</dbReference>
<dbReference type="Gene3D" id="3.50.4.10">
    <property type="entry name" value="Hepatocyte Growth Factor"/>
    <property type="match status" value="4"/>
</dbReference>
<feature type="domain" description="Apple" evidence="4">
    <location>
        <begin position="245"/>
        <end position="312"/>
    </location>
</feature>
<evidence type="ECO:0000313" key="6">
    <source>
        <dbReference type="Proteomes" id="UP000019132"/>
    </source>
</evidence>
<dbReference type="EMBL" id="ADOS01000204">
    <property type="status" value="NOT_ANNOTATED_CDS"/>
    <property type="molecule type" value="Genomic_DNA"/>
</dbReference>
<keyword evidence="1" id="KW-0677">Repeat</keyword>
<keyword evidence="6" id="KW-1185">Reference proteome</keyword>
<reference evidence="5" key="3">
    <citation type="submission" date="2015-02" db="UniProtKB">
        <authorList>
            <consortium name="EnsemblProtists"/>
        </authorList>
    </citation>
    <scope>IDENTIFICATION</scope>
    <source>
        <strain evidence="5">DAOM BR144</strain>
    </source>
</reference>
<evidence type="ECO:0000259" key="4">
    <source>
        <dbReference type="PROSITE" id="PS50948"/>
    </source>
</evidence>
<dbReference type="PANTHER" id="PTHR33946">
    <property type="match status" value="1"/>
</dbReference>
<dbReference type="GO" id="GO:0006508">
    <property type="term" value="P:proteolysis"/>
    <property type="evidence" value="ECO:0007669"/>
    <property type="project" value="InterPro"/>
</dbReference>
<dbReference type="STRING" id="431595.K3XDL0"/>
<dbReference type="PROSITE" id="PS50948">
    <property type="entry name" value="PAN"/>
    <property type="match status" value="1"/>
</dbReference>
<organism evidence="5 6">
    <name type="scientific">Globisporangium ultimum (strain ATCC 200006 / CBS 805.95 / DAOM BR144)</name>
    <name type="common">Pythium ultimum</name>
    <dbReference type="NCBI Taxonomy" id="431595"/>
    <lineage>
        <taxon>Eukaryota</taxon>
        <taxon>Sar</taxon>
        <taxon>Stramenopiles</taxon>
        <taxon>Oomycota</taxon>
        <taxon>Peronosporomycetes</taxon>
        <taxon>Pythiales</taxon>
        <taxon>Pythiaceae</taxon>
        <taxon>Globisporangium</taxon>
    </lineage>
</organism>
<evidence type="ECO:0000256" key="2">
    <source>
        <dbReference type="ARBA" id="ARBA00023157"/>
    </source>
</evidence>
<dbReference type="Proteomes" id="UP000019132">
    <property type="component" value="Unassembled WGS sequence"/>
</dbReference>
<accession>K3XDL0</accession>
<evidence type="ECO:0000256" key="1">
    <source>
        <dbReference type="ARBA" id="ARBA00022737"/>
    </source>
</evidence>
<dbReference type="CDD" id="cd01100">
    <property type="entry name" value="APPLE_Factor_XI_like"/>
    <property type="match status" value="4"/>
</dbReference>
<dbReference type="VEuPathDB" id="FungiDB:PYU1_G015277"/>
<feature type="compositionally biased region" description="Polar residues" evidence="3">
    <location>
        <begin position="16"/>
        <end position="29"/>
    </location>
</feature>
<reference evidence="6" key="1">
    <citation type="journal article" date="2010" name="Genome Biol.">
        <title>Genome sequence of the necrotrophic plant pathogen Pythium ultimum reveals original pathogenicity mechanisms and effector repertoire.</title>
        <authorList>
            <person name="Levesque C.A."/>
            <person name="Brouwer H."/>
            <person name="Cano L."/>
            <person name="Hamilton J.P."/>
            <person name="Holt C."/>
            <person name="Huitema E."/>
            <person name="Raffaele S."/>
            <person name="Robideau G.P."/>
            <person name="Thines M."/>
            <person name="Win J."/>
            <person name="Zerillo M.M."/>
            <person name="Beakes G.W."/>
            <person name="Boore J.L."/>
            <person name="Busam D."/>
            <person name="Dumas B."/>
            <person name="Ferriera S."/>
            <person name="Fuerstenberg S.I."/>
            <person name="Gachon C.M."/>
            <person name="Gaulin E."/>
            <person name="Govers F."/>
            <person name="Grenville-Briggs L."/>
            <person name="Horner N."/>
            <person name="Hostetler J."/>
            <person name="Jiang R.H."/>
            <person name="Johnson J."/>
            <person name="Krajaejun T."/>
            <person name="Lin H."/>
            <person name="Meijer H.J."/>
            <person name="Moore B."/>
            <person name="Morris P."/>
            <person name="Phuntmart V."/>
            <person name="Puiu D."/>
            <person name="Shetty J."/>
            <person name="Stajich J.E."/>
            <person name="Tripathy S."/>
            <person name="Wawra S."/>
            <person name="van West P."/>
            <person name="Whitty B.R."/>
            <person name="Coutinho P.M."/>
            <person name="Henrissat B."/>
            <person name="Martin F."/>
            <person name="Thomas P.D."/>
            <person name="Tyler B.M."/>
            <person name="De Vries R.P."/>
            <person name="Kamoun S."/>
            <person name="Yandell M."/>
            <person name="Tisserat N."/>
            <person name="Buell C.R."/>
        </authorList>
    </citation>
    <scope>NUCLEOTIDE SEQUENCE</scope>
    <source>
        <strain evidence="6">DAOM:BR144</strain>
    </source>
</reference>
<dbReference type="InterPro" id="IPR000177">
    <property type="entry name" value="Apple"/>
</dbReference>
<dbReference type="AlphaFoldDB" id="K3XDL0"/>
<dbReference type="GO" id="GO:0005576">
    <property type="term" value="C:extracellular region"/>
    <property type="evidence" value="ECO:0007669"/>
    <property type="project" value="InterPro"/>
</dbReference>
<dbReference type="InParanoid" id="K3XDL0"/>
<dbReference type="EnsemblProtists" id="PYU1_T015309">
    <property type="protein sequence ID" value="PYU1_T015309"/>
    <property type="gene ID" value="PYU1_G015277"/>
</dbReference>
<proteinExistence type="predicted"/>
<feature type="region of interest" description="Disordered" evidence="3">
    <location>
        <begin position="1"/>
        <end position="29"/>
    </location>
</feature>
<dbReference type="OMA" id="CAPMEAN"/>
<evidence type="ECO:0000256" key="3">
    <source>
        <dbReference type="SAM" id="MobiDB-lite"/>
    </source>
</evidence>
<evidence type="ECO:0000313" key="5">
    <source>
        <dbReference type="EnsemblProtists" id="PYU1_T015309"/>
    </source>
</evidence>
<dbReference type="HOGENOM" id="CLU_838028_0_0_1"/>
<sequence length="312" mass="31881">EFVASGPAPPPPATCTIENDTDYSGSDVGNQPGASAESCCSLCQNFNGCNAFTWTNYNGGTCWFKSSKGTPTGKSGARSSLVTSVVPTPPPPATCTIENDTDYSGSDVGNQPGASAESCCSLCQNFNGCNAFTWTNYNGGTCWFKSSKGTPTGKSGARSSLVNGATPSPCSTIENNTDYSGTDIGNAPSANAEGCCAICKAKSGCGAYTWTNYNSGTCWLKSSKGTPKTAQGARSAVVNGATSQCDLHNSVDYIGNDLASVQNGAASGCCNICRARARCKAFTWTNYNGGTCWLKTAAGATQTTQGAVSATI</sequence>
<dbReference type="SMART" id="SM00223">
    <property type="entry name" value="APPLE"/>
    <property type="match status" value="4"/>
</dbReference>
<dbReference type="eggNOG" id="KOG3627">
    <property type="taxonomic scope" value="Eukaryota"/>
</dbReference>
<dbReference type="Pfam" id="PF14295">
    <property type="entry name" value="PAN_4"/>
    <property type="match status" value="4"/>
</dbReference>
<reference evidence="6" key="2">
    <citation type="submission" date="2010-04" db="EMBL/GenBank/DDBJ databases">
        <authorList>
            <person name="Buell R."/>
            <person name="Hamilton J."/>
            <person name="Hostetler J."/>
        </authorList>
    </citation>
    <scope>NUCLEOTIDE SEQUENCE [LARGE SCALE GENOMIC DNA]</scope>
    <source>
        <strain evidence="6">DAOM:BR144</strain>
    </source>
</reference>
<keyword evidence="2" id="KW-1015">Disulfide bond</keyword>
<name>K3XDL0_GLOUD</name>